<evidence type="ECO:0000256" key="8">
    <source>
        <dbReference type="ARBA" id="ARBA00022989"/>
    </source>
</evidence>
<dbReference type="InterPro" id="IPR001128">
    <property type="entry name" value="Cyt_P450"/>
</dbReference>
<name>A0A0W0FWP6_MONRR</name>
<evidence type="ECO:0000313" key="15">
    <source>
        <dbReference type="Proteomes" id="UP000054988"/>
    </source>
</evidence>
<dbReference type="Gene3D" id="1.10.630.10">
    <property type="entry name" value="Cytochrome P450"/>
    <property type="match status" value="1"/>
</dbReference>
<keyword evidence="7 13" id="KW-0479">Metal-binding</keyword>
<evidence type="ECO:0000256" key="1">
    <source>
        <dbReference type="ARBA" id="ARBA00001971"/>
    </source>
</evidence>
<keyword evidence="5 13" id="KW-0349">Heme</keyword>
<keyword evidence="9" id="KW-0560">Oxidoreductase</keyword>
<comment type="subcellular location">
    <subcellularLocation>
        <location evidence="2">Membrane</location>
    </subcellularLocation>
</comment>
<gene>
    <name evidence="14" type="ORF">WG66_6688</name>
</gene>
<evidence type="ECO:0008006" key="16">
    <source>
        <dbReference type="Google" id="ProtNLM"/>
    </source>
</evidence>
<evidence type="ECO:0000256" key="10">
    <source>
        <dbReference type="ARBA" id="ARBA00023004"/>
    </source>
</evidence>
<comment type="pathway">
    <text evidence="3">Secondary metabolite biosynthesis; terpenoid biosynthesis.</text>
</comment>
<dbReference type="CDD" id="cd11069">
    <property type="entry name" value="CYP_FUM15-like"/>
    <property type="match status" value="1"/>
</dbReference>
<evidence type="ECO:0000256" key="5">
    <source>
        <dbReference type="ARBA" id="ARBA00022617"/>
    </source>
</evidence>
<dbReference type="GO" id="GO:0020037">
    <property type="term" value="F:heme binding"/>
    <property type="evidence" value="ECO:0007669"/>
    <property type="project" value="InterPro"/>
</dbReference>
<dbReference type="InterPro" id="IPR036396">
    <property type="entry name" value="Cyt_P450_sf"/>
</dbReference>
<dbReference type="AlphaFoldDB" id="A0A0W0FWP6"/>
<dbReference type="PANTHER" id="PTHR24305">
    <property type="entry name" value="CYTOCHROME P450"/>
    <property type="match status" value="1"/>
</dbReference>
<organism evidence="14 15">
    <name type="scientific">Moniliophthora roreri</name>
    <name type="common">Frosty pod rot fungus</name>
    <name type="synonym">Monilia roreri</name>
    <dbReference type="NCBI Taxonomy" id="221103"/>
    <lineage>
        <taxon>Eukaryota</taxon>
        <taxon>Fungi</taxon>
        <taxon>Dikarya</taxon>
        <taxon>Basidiomycota</taxon>
        <taxon>Agaricomycotina</taxon>
        <taxon>Agaricomycetes</taxon>
        <taxon>Agaricomycetidae</taxon>
        <taxon>Agaricales</taxon>
        <taxon>Marasmiineae</taxon>
        <taxon>Marasmiaceae</taxon>
        <taxon>Moniliophthora</taxon>
    </lineage>
</organism>
<dbReference type="SUPFAM" id="SSF48264">
    <property type="entry name" value="Cytochrome P450"/>
    <property type="match status" value="1"/>
</dbReference>
<keyword evidence="10 13" id="KW-0408">Iron</keyword>
<dbReference type="GO" id="GO:0005506">
    <property type="term" value="F:iron ion binding"/>
    <property type="evidence" value="ECO:0007669"/>
    <property type="project" value="InterPro"/>
</dbReference>
<dbReference type="Pfam" id="PF00067">
    <property type="entry name" value="p450"/>
    <property type="match status" value="1"/>
</dbReference>
<dbReference type="GO" id="GO:0004497">
    <property type="term" value="F:monooxygenase activity"/>
    <property type="evidence" value="ECO:0007669"/>
    <property type="project" value="UniProtKB-KW"/>
</dbReference>
<feature type="binding site" description="axial binding residue" evidence="13">
    <location>
        <position position="423"/>
    </location>
    <ligand>
        <name>heme</name>
        <dbReference type="ChEBI" id="CHEBI:30413"/>
    </ligand>
    <ligandPart>
        <name>Fe</name>
        <dbReference type="ChEBI" id="CHEBI:18248"/>
    </ligandPart>
</feature>
<proteinExistence type="inferred from homology"/>
<dbReference type="eggNOG" id="KOG0157">
    <property type="taxonomic scope" value="Eukaryota"/>
</dbReference>
<dbReference type="Proteomes" id="UP000054988">
    <property type="component" value="Unassembled WGS sequence"/>
</dbReference>
<dbReference type="EMBL" id="LATX01001552">
    <property type="protein sequence ID" value="KTB40728.1"/>
    <property type="molecule type" value="Genomic_DNA"/>
</dbReference>
<keyword evidence="11" id="KW-0503">Monooxygenase</keyword>
<dbReference type="PRINTS" id="PR00385">
    <property type="entry name" value="P450"/>
</dbReference>
<dbReference type="GO" id="GO:0016705">
    <property type="term" value="F:oxidoreductase activity, acting on paired donors, with incorporation or reduction of molecular oxygen"/>
    <property type="evidence" value="ECO:0007669"/>
    <property type="project" value="InterPro"/>
</dbReference>
<dbReference type="PRINTS" id="PR00465">
    <property type="entry name" value="EP450IV"/>
</dbReference>
<dbReference type="GO" id="GO:0016020">
    <property type="term" value="C:membrane"/>
    <property type="evidence" value="ECO:0007669"/>
    <property type="project" value="UniProtKB-SubCell"/>
</dbReference>
<keyword evidence="8" id="KW-1133">Transmembrane helix</keyword>
<accession>A0A0W0FWP6</accession>
<evidence type="ECO:0000256" key="4">
    <source>
        <dbReference type="ARBA" id="ARBA00010617"/>
    </source>
</evidence>
<evidence type="ECO:0000256" key="9">
    <source>
        <dbReference type="ARBA" id="ARBA00023002"/>
    </source>
</evidence>
<evidence type="ECO:0000256" key="2">
    <source>
        <dbReference type="ARBA" id="ARBA00004370"/>
    </source>
</evidence>
<evidence type="ECO:0000256" key="12">
    <source>
        <dbReference type="ARBA" id="ARBA00023136"/>
    </source>
</evidence>
<comment type="cofactor">
    <cofactor evidence="1 13">
        <name>heme</name>
        <dbReference type="ChEBI" id="CHEBI:30413"/>
    </cofactor>
</comment>
<evidence type="ECO:0000313" key="14">
    <source>
        <dbReference type="EMBL" id="KTB40728.1"/>
    </source>
</evidence>
<evidence type="ECO:0000256" key="3">
    <source>
        <dbReference type="ARBA" id="ARBA00004721"/>
    </source>
</evidence>
<evidence type="ECO:0000256" key="6">
    <source>
        <dbReference type="ARBA" id="ARBA00022692"/>
    </source>
</evidence>
<sequence>MGNWKDAFEDESAMLASRLIDQYGRLFRIKSLLGGNEIVLSDLKGIAYILKNEVLYQKPEPTRYMLSRITGHGVLVNEEDNHKRQRRVMNPAFGPAQIRDMTEIFMEKSVQLRDAWAAQISRDNGAVMVNALSWLSKMTLDVIGHAGFDYQFNALSGKPNEFNEAFTHIMESGNHITPGLLLRMFVPSIRSFPETDRFLRQAQATSARIGRELLETRKAMVSGGKDGYGRDLLSLLIRSNASPEVPQNQRLSDEEVIAQVPTFLAAGHETTSTATTFTLFALSSSPSATEIQSKLRAELLSVPTDNPTMDQLNALPYLDCVVRESLRLYAPVPTTSRVATRDDIIPLAAPYRDKYGTWHDEFRVRRGQEIQIPIFAINKDTKIWGSDATEFRPERWNSLPESVKDIPGIWGNMMTFLGGSHACIGWRFALVEMKALIFTLIRAFEFELAIPKEDVLIKKAFPVHRPFVNGVGNELPLNVRLVQ</sequence>
<keyword evidence="6" id="KW-0812">Transmembrane</keyword>
<comment type="similarity">
    <text evidence="4">Belongs to the cytochrome P450 family.</text>
</comment>
<evidence type="ECO:0000256" key="13">
    <source>
        <dbReference type="PIRSR" id="PIRSR602403-1"/>
    </source>
</evidence>
<dbReference type="InterPro" id="IPR050121">
    <property type="entry name" value="Cytochrome_P450_monoxygenase"/>
</dbReference>
<evidence type="ECO:0000256" key="11">
    <source>
        <dbReference type="ARBA" id="ARBA00023033"/>
    </source>
</evidence>
<keyword evidence="12" id="KW-0472">Membrane</keyword>
<dbReference type="PANTHER" id="PTHR24305:SF166">
    <property type="entry name" value="CYTOCHROME P450 12A4, MITOCHONDRIAL-RELATED"/>
    <property type="match status" value="1"/>
</dbReference>
<evidence type="ECO:0000256" key="7">
    <source>
        <dbReference type="ARBA" id="ARBA00022723"/>
    </source>
</evidence>
<protein>
    <recommendedName>
        <fullName evidence="16">Cytochrome p450</fullName>
    </recommendedName>
</protein>
<dbReference type="InterPro" id="IPR002403">
    <property type="entry name" value="Cyt_P450_E_grp-IV"/>
</dbReference>
<reference evidence="14 15" key="1">
    <citation type="submission" date="2015-12" db="EMBL/GenBank/DDBJ databases">
        <title>Draft genome sequence of Moniliophthora roreri, the causal agent of frosty pod rot of cacao.</title>
        <authorList>
            <person name="Aime M.C."/>
            <person name="Diaz-Valderrama J.R."/>
            <person name="Kijpornyongpan T."/>
            <person name="Phillips-Mora W."/>
        </authorList>
    </citation>
    <scope>NUCLEOTIDE SEQUENCE [LARGE SCALE GENOMIC DNA]</scope>
    <source>
        <strain evidence="14 15">MCA 2952</strain>
    </source>
</reference>
<comment type="caution">
    <text evidence="14">The sequence shown here is derived from an EMBL/GenBank/DDBJ whole genome shotgun (WGS) entry which is preliminary data.</text>
</comment>